<dbReference type="EMBL" id="MPUH01000250">
    <property type="protein sequence ID" value="OMJ85024.1"/>
    <property type="molecule type" value="Genomic_DNA"/>
</dbReference>
<feature type="coiled-coil region" evidence="1">
    <location>
        <begin position="260"/>
        <end position="390"/>
    </location>
</feature>
<feature type="coiled-coil region" evidence="1">
    <location>
        <begin position="133"/>
        <end position="167"/>
    </location>
</feature>
<evidence type="ECO:0000313" key="2">
    <source>
        <dbReference type="EMBL" id="OMJ85024.1"/>
    </source>
</evidence>
<sequence length="545" mass="64512">MVTIREKSPSEINIEKKLLNCVPPNVQNVGPLFDFYKNKAKEMINYHLDKPKKPRKNIEEDWEDFENPQIIKANYKKKPKPKTQKDSIDFEPSDDYKRLRDLINKRAYVIENVITVINNQKKSLSTIKITTNREHLLKQVGEVEEANEEVVNELEALLLTLHDALRQIDKLAQVSSFEKANLTKDLNVEFQESINKERRKYDAQIKALQDLNKSLNALPKATDVEKEYMKKLADLQAKVDFSQSSFDDKTEAFKRKNLECSELLQQVMMKNQDIDFLEKEQKNLQELIRSQEEDFERESSVLKAEISKLERLVKEASSVHEISLKNEINVASQNIQAKEREISKLKMDIANLEEQLRRQNFDIDSRQRTIVELREEIQHWQEDKKNASKNDSQEIAYLRQAIDEKEHQLIAERERISIEIETREKHRIKQKNEWAEIYTGLKHEIKEYKQTILDLTEDRERRGLQGCIRENELAENQINIRSQNENLKQKMKERDNEIKSLWEILSELQRTDMTKGRIDFNDVKTLIIIKNLEEKAKQRLKKFLS</sequence>
<protein>
    <submittedName>
        <fullName evidence="2">Uncharacterized protein</fullName>
    </submittedName>
</protein>
<feature type="coiled-coil region" evidence="1">
    <location>
        <begin position="191"/>
        <end position="218"/>
    </location>
</feature>
<gene>
    <name evidence="2" type="ORF">SteCoe_13746</name>
</gene>
<dbReference type="Proteomes" id="UP000187209">
    <property type="component" value="Unassembled WGS sequence"/>
</dbReference>
<organism evidence="2 3">
    <name type="scientific">Stentor coeruleus</name>
    <dbReference type="NCBI Taxonomy" id="5963"/>
    <lineage>
        <taxon>Eukaryota</taxon>
        <taxon>Sar</taxon>
        <taxon>Alveolata</taxon>
        <taxon>Ciliophora</taxon>
        <taxon>Postciliodesmatophora</taxon>
        <taxon>Heterotrichea</taxon>
        <taxon>Heterotrichida</taxon>
        <taxon>Stentoridae</taxon>
        <taxon>Stentor</taxon>
    </lineage>
</organism>
<feature type="coiled-coil region" evidence="1">
    <location>
        <begin position="438"/>
        <end position="493"/>
    </location>
</feature>
<evidence type="ECO:0000313" key="3">
    <source>
        <dbReference type="Proteomes" id="UP000187209"/>
    </source>
</evidence>
<evidence type="ECO:0000256" key="1">
    <source>
        <dbReference type="SAM" id="Coils"/>
    </source>
</evidence>
<keyword evidence="1" id="KW-0175">Coiled coil</keyword>
<accession>A0A1R2C7M8</accession>
<name>A0A1R2C7M8_9CILI</name>
<reference evidence="2 3" key="1">
    <citation type="submission" date="2016-11" db="EMBL/GenBank/DDBJ databases">
        <title>The macronuclear genome of Stentor coeruleus: a giant cell with tiny introns.</title>
        <authorList>
            <person name="Slabodnick M."/>
            <person name="Ruby J.G."/>
            <person name="Reiff S.B."/>
            <person name="Swart E.C."/>
            <person name="Gosai S."/>
            <person name="Prabakaran S."/>
            <person name="Witkowska E."/>
            <person name="Larue G.E."/>
            <person name="Fisher S."/>
            <person name="Freeman R.M."/>
            <person name="Gunawardena J."/>
            <person name="Chu W."/>
            <person name="Stover N.A."/>
            <person name="Gregory B.D."/>
            <person name="Nowacki M."/>
            <person name="Derisi J."/>
            <person name="Roy S.W."/>
            <person name="Marshall W.F."/>
            <person name="Sood P."/>
        </authorList>
    </citation>
    <scope>NUCLEOTIDE SEQUENCE [LARGE SCALE GENOMIC DNA]</scope>
    <source>
        <strain evidence="2">WM001</strain>
    </source>
</reference>
<keyword evidence="3" id="KW-1185">Reference proteome</keyword>
<dbReference type="AlphaFoldDB" id="A0A1R2C7M8"/>
<proteinExistence type="predicted"/>
<dbReference type="OrthoDB" id="10565165at2759"/>
<comment type="caution">
    <text evidence="2">The sequence shown here is derived from an EMBL/GenBank/DDBJ whole genome shotgun (WGS) entry which is preliminary data.</text>
</comment>